<gene>
    <name evidence="1" type="ORF">BV898_00592</name>
</gene>
<evidence type="ECO:0000313" key="2">
    <source>
        <dbReference type="Proteomes" id="UP000192578"/>
    </source>
</evidence>
<proteinExistence type="predicted"/>
<sequence>MTRDLPAIDTCCTCRKPFVDIEICRSSLVWSRVTSKLAGKFVFDLLMPALSAAEVNTLIGSRDAGYPKNNTIPDTKFSCASKAQPGFHADVEAQCPVFHHLPIWRTSPTPDSTPSSHCSTALLRTTFRLPSWSSFKTKAHKPVKRGLDSGSSPHATLGSILVGKQDVATTIPSIVTGGPVGNNPTTTASTLPLIPVGGSTVTTAAHSCGWFHGDYCCSFLWVVPR</sequence>
<keyword evidence="2" id="KW-1185">Reference proteome</keyword>
<comment type="caution">
    <text evidence="1">The sequence shown here is derived from an EMBL/GenBank/DDBJ whole genome shotgun (WGS) entry which is preliminary data.</text>
</comment>
<reference evidence="2" key="1">
    <citation type="submission" date="2017-01" db="EMBL/GenBank/DDBJ databases">
        <title>Comparative genomics of anhydrobiosis in the tardigrade Hypsibius dujardini.</title>
        <authorList>
            <person name="Yoshida Y."/>
            <person name="Koutsovoulos G."/>
            <person name="Laetsch D."/>
            <person name="Stevens L."/>
            <person name="Kumar S."/>
            <person name="Horikawa D."/>
            <person name="Ishino K."/>
            <person name="Komine S."/>
            <person name="Tomita M."/>
            <person name="Blaxter M."/>
            <person name="Arakawa K."/>
        </authorList>
    </citation>
    <scope>NUCLEOTIDE SEQUENCE [LARGE SCALE GENOMIC DNA]</scope>
    <source>
        <strain evidence="2">Z151</strain>
    </source>
</reference>
<accession>A0A1W0XDW6</accession>
<organism evidence="1 2">
    <name type="scientific">Hypsibius exemplaris</name>
    <name type="common">Freshwater tardigrade</name>
    <dbReference type="NCBI Taxonomy" id="2072580"/>
    <lineage>
        <taxon>Eukaryota</taxon>
        <taxon>Metazoa</taxon>
        <taxon>Ecdysozoa</taxon>
        <taxon>Tardigrada</taxon>
        <taxon>Eutardigrada</taxon>
        <taxon>Parachela</taxon>
        <taxon>Hypsibioidea</taxon>
        <taxon>Hypsibiidae</taxon>
        <taxon>Hypsibius</taxon>
    </lineage>
</organism>
<protein>
    <submittedName>
        <fullName evidence="1">Uncharacterized protein</fullName>
    </submittedName>
</protein>
<dbReference type="AlphaFoldDB" id="A0A1W0XDW6"/>
<dbReference type="Proteomes" id="UP000192578">
    <property type="component" value="Unassembled WGS sequence"/>
</dbReference>
<name>A0A1W0XDW6_HYPEX</name>
<dbReference type="EMBL" id="MTYJ01000002">
    <property type="protein sequence ID" value="OQV25657.1"/>
    <property type="molecule type" value="Genomic_DNA"/>
</dbReference>
<evidence type="ECO:0000313" key="1">
    <source>
        <dbReference type="EMBL" id="OQV25657.1"/>
    </source>
</evidence>